<accession>A0A510UFC7</accession>
<gene>
    <name evidence="2" type="ORF">AFI02nite_13680</name>
</gene>
<name>A0A510UFC7_ALIFS</name>
<dbReference type="InterPro" id="IPR036691">
    <property type="entry name" value="Endo/exonu/phosph_ase_sf"/>
</dbReference>
<comment type="caution">
    <text evidence="2">The sequence shown here is derived from an EMBL/GenBank/DDBJ whole genome shotgun (WGS) entry which is preliminary data.</text>
</comment>
<protein>
    <submittedName>
        <fullName evidence="2">Metal-dependent hydrolase</fullName>
    </submittedName>
</protein>
<keyword evidence="2" id="KW-0378">Hydrolase</keyword>
<dbReference type="Proteomes" id="UP000321787">
    <property type="component" value="Unassembled WGS sequence"/>
</dbReference>
<dbReference type="SUPFAM" id="SSF56219">
    <property type="entry name" value="DNase I-like"/>
    <property type="match status" value="1"/>
</dbReference>
<dbReference type="EMBL" id="BJTZ01000006">
    <property type="protein sequence ID" value="GEK13332.1"/>
    <property type="molecule type" value="Genomic_DNA"/>
</dbReference>
<dbReference type="GO" id="GO:0016787">
    <property type="term" value="F:hydrolase activity"/>
    <property type="evidence" value="ECO:0007669"/>
    <property type="project" value="UniProtKB-KW"/>
</dbReference>
<sequence length="323" mass="37591">MYENETFFCVLSGKFLIKLLAISGGLMNQRITRTLIFLMLTFSTFSSYAITLSTWNMEWLTLSPSEKFRSSDRSQQDFEQLNFYFSQSNSKILAFQEVDSKEAIQKIVGNDYKIYLSDRSLNSKLQFTDINQYTGFAVHQSIPVIDPNDFSLLPKKKTSKLRYATYIVADIGKPSRPVHLLSVHLKSGCLGQKKKNYSCSTLKQQTDEVIEWINSREANNEEYLILGDFNHTLAHPRSWLWKNIKNNASDTPLLLTEDTKARCTVKQWKRDWPKYTTFTRLIDHGITNISNRSFQVTQQQFMESDIKKYQLSDHCPILFEMND</sequence>
<evidence type="ECO:0000313" key="3">
    <source>
        <dbReference type="Proteomes" id="UP000321787"/>
    </source>
</evidence>
<dbReference type="AlphaFoldDB" id="A0A510UFC7"/>
<evidence type="ECO:0000256" key="1">
    <source>
        <dbReference type="SAM" id="Phobius"/>
    </source>
</evidence>
<reference evidence="2 3" key="1">
    <citation type="submission" date="2019-07" db="EMBL/GenBank/DDBJ databases">
        <title>Whole genome shotgun sequence of Aliivibrio fischeri NBRC 101058.</title>
        <authorList>
            <person name="Hosoyama A."/>
            <person name="Uohara A."/>
            <person name="Ohji S."/>
            <person name="Ichikawa N."/>
        </authorList>
    </citation>
    <scope>NUCLEOTIDE SEQUENCE [LARGE SCALE GENOMIC DNA]</scope>
    <source>
        <strain evidence="2 3">NBRC 101058</strain>
    </source>
</reference>
<keyword evidence="1" id="KW-0812">Transmembrane</keyword>
<dbReference type="Gene3D" id="3.60.10.10">
    <property type="entry name" value="Endonuclease/exonuclease/phosphatase"/>
    <property type="match status" value="1"/>
</dbReference>
<keyword evidence="1" id="KW-0472">Membrane</keyword>
<keyword evidence="1" id="KW-1133">Transmembrane helix</keyword>
<organism evidence="2 3">
    <name type="scientific">Aliivibrio fischeri</name>
    <name type="common">Vibrio fischeri</name>
    <dbReference type="NCBI Taxonomy" id="668"/>
    <lineage>
        <taxon>Bacteria</taxon>
        <taxon>Pseudomonadati</taxon>
        <taxon>Pseudomonadota</taxon>
        <taxon>Gammaproteobacteria</taxon>
        <taxon>Vibrionales</taxon>
        <taxon>Vibrionaceae</taxon>
        <taxon>Aliivibrio</taxon>
    </lineage>
</organism>
<feature type="transmembrane region" description="Helical" evidence="1">
    <location>
        <begin position="34"/>
        <end position="55"/>
    </location>
</feature>
<proteinExistence type="predicted"/>
<evidence type="ECO:0000313" key="2">
    <source>
        <dbReference type="EMBL" id="GEK13332.1"/>
    </source>
</evidence>